<feature type="binding site" evidence="10">
    <location>
        <position position="44"/>
    </location>
    <ligand>
        <name>K(+)</name>
        <dbReference type="ChEBI" id="CHEBI:29103"/>
    </ligand>
</feature>
<evidence type="ECO:0000256" key="1">
    <source>
        <dbReference type="ARBA" id="ARBA00005224"/>
    </source>
</evidence>
<evidence type="ECO:0000256" key="12">
    <source>
        <dbReference type="RuleBase" id="RU004462"/>
    </source>
</evidence>
<dbReference type="GO" id="GO:0000287">
    <property type="term" value="F:magnesium ion binding"/>
    <property type="evidence" value="ECO:0007669"/>
    <property type="project" value="UniProtKB-UniRule"/>
</dbReference>
<feature type="binding site" description="in other chain" evidence="10">
    <location>
        <begin position="265"/>
        <end position="266"/>
    </location>
    <ligand>
        <name>ATP</name>
        <dbReference type="ChEBI" id="CHEBI:30616"/>
        <note>ligand shared between two neighboring subunits</note>
    </ligand>
</feature>
<proteinExistence type="inferred from homology"/>
<evidence type="ECO:0000259" key="14">
    <source>
        <dbReference type="Pfam" id="PF02772"/>
    </source>
</evidence>
<dbReference type="GO" id="GO:0006730">
    <property type="term" value="P:one-carbon metabolic process"/>
    <property type="evidence" value="ECO:0007669"/>
    <property type="project" value="UniProtKB-KW"/>
</dbReference>
<evidence type="ECO:0000256" key="7">
    <source>
        <dbReference type="ARBA" id="ARBA00022840"/>
    </source>
</evidence>
<name>A0A5B8NJD1_9CHRO</name>
<dbReference type="InterPro" id="IPR022636">
    <property type="entry name" value="S-AdoMet_synthetase_sfam"/>
</dbReference>
<keyword evidence="7 10" id="KW-0067">ATP-binding</keyword>
<comment type="subunit">
    <text evidence="10">Homotetramer; dimer of dimers.</text>
</comment>
<feature type="binding site" evidence="10">
    <location>
        <position position="282"/>
    </location>
    <ligand>
        <name>ATP</name>
        <dbReference type="ChEBI" id="CHEBI:30616"/>
        <note>ligand shared between two neighboring subunits</note>
    </ligand>
</feature>
<gene>
    <name evidence="10" type="primary">metK</name>
    <name evidence="16" type="ORF">FRE64_03625</name>
</gene>
<keyword evidence="3 10" id="KW-0554">One-carbon metabolism</keyword>
<dbReference type="AlphaFoldDB" id="A0A5B8NJD1"/>
<organism evidence="16 17">
    <name type="scientific">Euhalothece natronophila Z-M001</name>
    <dbReference type="NCBI Taxonomy" id="522448"/>
    <lineage>
        <taxon>Bacteria</taxon>
        <taxon>Bacillati</taxon>
        <taxon>Cyanobacteriota</taxon>
        <taxon>Cyanophyceae</taxon>
        <taxon>Oscillatoriophycideae</taxon>
        <taxon>Chroococcales</taxon>
        <taxon>Halothecacae</taxon>
        <taxon>Halothece cluster</taxon>
        <taxon>Euhalothece</taxon>
    </lineage>
</organism>
<dbReference type="CDD" id="cd18079">
    <property type="entry name" value="S-AdoMet_synt"/>
    <property type="match status" value="1"/>
</dbReference>
<feature type="region of interest" description="Flexible loop" evidence="10">
    <location>
        <begin position="100"/>
        <end position="110"/>
    </location>
</feature>
<dbReference type="InterPro" id="IPR022630">
    <property type="entry name" value="S-AdoMet_synt_C"/>
</dbReference>
<dbReference type="Proteomes" id="UP000318453">
    <property type="component" value="Chromosome"/>
</dbReference>
<dbReference type="UniPathway" id="UPA00315">
    <property type="reaction ID" value="UER00080"/>
</dbReference>
<dbReference type="GO" id="GO:0004478">
    <property type="term" value="F:methionine adenosyltransferase activity"/>
    <property type="evidence" value="ECO:0007669"/>
    <property type="project" value="UniProtKB-UniRule"/>
</dbReference>
<dbReference type="OrthoDB" id="9801686at2"/>
<keyword evidence="10" id="KW-0963">Cytoplasm</keyword>
<accession>A0A5B8NJD1</accession>
<sequence length="416" mass="45098">MSSKYIFSSESVTEGHPDKVCDQISDTILDALLAGDDKSRVAAEVVVNTGLVLVTGEITSKTQVNFVNLVRDKIKEIGYTDADNGFSADSCSVLIALDEQSPDISQGVTSAQESRELSNDELDQIGAGDQGLMFGYACNETPELMPLPISLSHRLTRQLAKVRKNGTLGYLRPDGKSQVSVAYEDGKPVRIDTILLSTQHDPEVGGSTDEKAVHDKIKADLWKEVVLPIFEDIDIKPDDNTKYLMNPTGKFVVGGPQGDAGLTGRKIIVDTYGGYSRHGGGAFSGKDPTKVDRSAAYASRYVAKNIVAAGLADKCEVQLSYAIGVARPTSVFVDTFGTGKVDEDKLLEVIRQNFELRPAGIIQAFDMQSLPKQRNGRFYQDTAAYGHFGRPDLDLPWERTDKAEALKQALKATAAV</sequence>
<evidence type="ECO:0000259" key="15">
    <source>
        <dbReference type="Pfam" id="PF02773"/>
    </source>
</evidence>
<dbReference type="InterPro" id="IPR022631">
    <property type="entry name" value="ADOMET_SYNTHASE_CS"/>
</dbReference>
<keyword evidence="5 10" id="KW-0479">Metal-binding</keyword>
<dbReference type="FunFam" id="3.30.300.10:FF:000003">
    <property type="entry name" value="S-adenosylmethionine synthase"/>
    <property type="match status" value="1"/>
</dbReference>
<dbReference type="HAMAP" id="MF_00086">
    <property type="entry name" value="S_AdoMet_synth1"/>
    <property type="match status" value="1"/>
</dbReference>
<dbReference type="KEGG" id="enn:FRE64_03625"/>
<dbReference type="GO" id="GO:0005737">
    <property type="term" value="C:cytoplasm"/>
    <property type="evidence" value="ECO:0007669"/>
    <property type="project" value="UniProtKB-SubCell"/>
</dbReference>
<feature type="binding site" description="in other chain" evidence="10">
    <location>
        <position position="290"/>
    </location>
    <ligand>
        <name>L-methionine</name>
        <dbReference type="ChEBI" id="CHEBI:57844"/>
        <note>ligand shared between two neighboring subunits</note>
    </ligand>
</feature>
<dbReference type="SUPFAM" id="SSF55973">
    <property type="entry name" value="S-adenosylmethionine synthetase"/>
    <property type="match status" value="3"/>
</dbReference>
<dbReference type="PIRSF" id="PIRSF000497">
    <property type="entry name" value="MAT"/>
    <property type="match status" value="1"/>
</dbReference>
<evidence type="ECO:0000259" key="13">
    <source>
        <dbReference type="Pfam" id="PF00438"/>
    </source>
</evidence>
<dbReference type="InterPro" id="IPR022629">
    <property type="entry name" value="S-AdoMet_synt_central"/>
</dbReference>
<dbReference type="InterPro" id="IPR022628">
    <property type="entry name" value="S-AdoMet_synt_N"/>
</dbReference>
<evidence type="ECO:0000256" key="3">
    <source>
        <dbReference type="ARBA" id="ARBA00022563"/>
    </source>
</evidence>
<feature type="domain" description="S-adenosylmethionine synthetase N-terminal" evidence="13">
    <location>
        <begin position="4"/>
        <end position="102"/>
    </location>
</feature>
<evidence type="ECO:0000256" key="6">
    <source>
        <dbReference type="ARBA" id="ARBA00022741"/>
    </source>
</evidence>
<dbReference type="GO" id="GO:0006556">
    <property type="term" value="P:S-adenosylmethionine biosynthetic process"/>
    <property type="evidence" value="ECO:0007669"/>
    <property type="project" value="UniProtKB-UniRule"/>
</dbReference>
<evidence type="ECO:0000256" key="4">
    <source>
        <dbReference type="ARBA" id="ARBA00022679"/>
    </source>
</evidence>
<evidence type="ECO:0000256" key="10">
    <source>
        <dbReference type="HAMAP-Rule" id="MF_00086"/>
    </source>
</evidence>
<feature type="binding site" description="in other chain" evidence="10">
    <location>
        <position position="16"/>
    </location>
    <ligand>
        <name>ATP</name>
        <dbReference type="ChEBI" id="CHEBI:30616"/>
        <note>ligand shared between two neighboring subunits</note>
    </ligand>
</feature>
<dbReference type="PROSITE" id="PS00377">
    <property type="entry name" value="ADOMET_SYNTHASE_2"/>
    <property type="match status" value="1"/>
</dbReference>
<feature type="domain" description="S-adenosylmethionine synthetase central" evidence="14">
    <location>
        <begin position="124"/>
        <end position="251"/>
    </location>
</feature>
<keyword evidence="6 10" id="KW-0547">Nucleotide-binding</keyword>
<comment type="subcellular location">
    <subcellularLocation>
        <location evidence="10 11">Cytoplasm</location>
    </subcellularLocation>
</comment>
<feature type="binding site" description="in other chain" evidence="10">
    <location>
        <begin position="250"/>
        <end position="251"/>
    </location>
    <ligand>
        <name>ATP</name>
        <dbReference type="ChEBI" id="CHEBI:30616"/>
        <note>ligand shared between two neighboring subunits</note>
    </ligand>
</feature>
<dbReference type="EMBL" id="CP042326">
    <property type="protein sequence ID" value="QDZ39104.1"/>
    <property type="molecule type" value="Genomic_DNA"/>
</dbReference>
<dbReference type="NCBIfam" id="TIGR01034">
    <property type="entry name" value="metK"/>
    <property type="match status" value="1"/>
</dbReference>
<dbReference type="GO" id="GO:0005524">
    <property type="term" value="F:ATP binding"/>
    <property type="evidence" value="ECO:0007669"/>
    <property type="project" value="UniProtKB-UniRule"/>
</dbReference>
<dbReference type="Pfam" id="PF00438">
    <property type="entry name" value="S-AdoMet_synt_N"/>
    <property type="match status" value="1"/>
</dbReference>
<evidence type="ECO:0000256" key="8">
    <source>
        <dbReference type="ARBA" id="ARBA00022842"/>
    </source>
</evidence>
<reference evidence="16" key="1">
    <citation type="submission" date="2019-08" db="EMBL/GenBank/DDBJ databases">
        <title>Carotenoids and Carotenoid Binding Proteins in the Halophilic Cyanobacterium Euhalothece sp. ZM00.</title>
        <authorList>
            <person name="Cho S.M."/>
            <person name="Song J.Y."/>
            <person name="Park Y.-I."/>
        </authorList>
    </citation>
    <scope>NUCLEOTIDE SEQUENCE [LARGE SCALE GENOMIC DNA]</scope>
    <source>
        <strain evidence="16">Z-M001</strain>
    </source>
</reference>
<feature type="binding site" description="in other chain" evidence="10">
    <location>
        <position position="57"/>
    </location>
    <ligand>
        <name>L-methionine</name>
        <dbReference type="ChEBI" id="CHEBI:57844"/>
        <note>ligand shared between two neighboring subunits</note>
    </ligand>
</feature>
<feature type="binding site" description="in other chain" evidence="10">
    <location>
        <begin position="174"/>
        <end position="176"/>
    </location>
    <ligand>
        <name>ATP</name>
        <dbReference type="ChEBI" id="CHEBI:30616"/>
        <note>ligand shared between two neighboring subunits</note>
    </ligand>
</feature>
<keyword evidence="9 10" id="KW-0630">Potassium</keyword>
<keyword evidence="17" id="KW-1185">Reference proteome</keyword>
<protein>
    <recommendedName>
        <fullName evidence="10">S-adenosylmethionine synthase</fullName>
        <shortName evidence="10">AdoMet synthase</shortName>
        <ecNumber evidence="10">2.5.1.6</ecNumber>
    </recommendedName>
    <alternativeName>
        <fullName evidence="10">MAT</fullName>
    </alternativeName>
    <alternativeName>
        <fullName evidence="10">Methionine adenosyltransferase</fullName>
    </alternativeName>
</protein>
<evidence type="ECO:0000313" key="16">
    <source>
        <dbReference type="EMBL" id="QDZ39104.1"/>
    </source>
</evidence>
<keyword evidence="8 10" id="KW-0460">Magnesium</keyword>
<evidence type="ECO:0000256" key="9">
    <source>
        <dbReference type="ARBA" id="ARBA00022958"/>
    </source>
</evidence>
<feature type="binding site" evidence="10">
    <location>
        <position position="259"/>
    </location>
    <ligand>
        <name>L-methionine</name>
        <dbReference type="ChEBI" id="CHEBI:57844"/>
        <note>ligand shared between two neighboring subunits</note>
    </ligand>
</feature>
<comment type="similarity">
    <text evidence="2 10 12">Belongs to the AdoMet synthase family.</text>
</comment>
<feature type="binding site" evidence="10">
    <location>
        <position position="18"/>
    </location>
    <ligand>
        <name>Mg(2+)</name>
        <dbReference type="ChEBI" id="CHEBI:18420"/>
    </ligand>
</feature>
<dbReference type="Pfam" id="PF02773">
    <property type="entry name" value="S-AdoMet_synt_C"/>
    <property type="match status" value="1"/>
</dbReference>
<comment type="pathway">
    <text evidence="1 10">Amino-acid biosynthesis; S-adenosyl-L-methionine biosynthesis; S-adenosyl-L-methionine from L-methionine: step 1/1.</text>
</comment>
<dbReference type="PROSITE" id="PS00376">
    <property type="entry name" value="ADOMET_SYNTHASE_1"/>
    <property type="match status" value="1"/>
</dbReference>
<feature type="binding site" evidence="10">
    <location>
        <position position="259"/>
    </location>
    <ligand>
        <name>ATP</name>
        <dbReference type="ChEBI" id="CHEBI:30616"/>
        <note>ligand shared between two neighboring subunits</note>
    </ligand>
</feature>
<dbReference type="RefSeq" id="WP_146294713.1">
    <property type="nucleotide sequence ID" value="NZ_CP042326.1"/>
</dbReference>
<evidence type="ECO:0000256" key="11">
    <source>
        <dbReference type="RuleBase" id="RU000542"/>
    </source>
</evidence>
<comment type="catalytic activity">
    <reaction evidence="10">
        <text>L-methionine + ATP + H2O = S-adenosyl-L-methionine + phosphate + diphosphate</text>
        <dbReference type="Rhea" id="RHEA:21080"/>
        <dbReference type="ChEBI" id="CHEBI:15377"/>
        <dbReference type="ChEBI" id="CHEBI:30616"/>
        <dbReference type="ChEBI" id="CHEBI:33019"/>
        <dbReference type="ChEBI" id="CHEBI:43474"/>
        <dbReference type="ChEBI" id="CHEBI:57844"/>
        <dbReference type="ChEBI" id="CHEBI:59789"/>
        <dbReference type="EC" id="2.5.1.6"/>
    </reaction>
</comment>
<dbReference type="Pfam" id="PF02772">
    <property type="entry name" value="S-AdoMet_synt_M"/>
    <property type="match status" value="1"/>
</dbReference>
<evidence type="ECO:0000313" key="17">
    <source>
        <dbReference type="Proteomes" id="UP000318453"/>
    </source>
</evidence>
<comment type="function">
    <text evidence="10">Catalyzes the formation of S-adenosylmethionine (AdoMet) from methionine and ATP. The overall synthetic reaction is composed of two sequential steps, AdoMet formation and the subsequent tripolyphosphate hydrolysis which occurs prior to release of AdoMet from the enzyme.</text>
</comment>
<dbReference type="EC" id="2.5.1.6" evidence="10"/>
<evidence type="ECO:0000256" key="5">
    <source>
        <dbReference type="ARBA" id="ARBA00022723"/>
    </source>
</evidence>
<dbReference type="PANTHER" id="PTHR11964">
    <property type="entry name" value="S-ADENOSYLMETHIONINE SYNTHETASE"/>
    <property type="match status" value="1"/>
</dbReference>
<feature type="binding site" evidence="10">
    <location>
        <position position="286"/>
    </location>
    <ligand>
        <name>ATP</name>
        <dbReference type="ChEBI" id="CHEBI:30616"/>
        <note>ligand shared between two neighboring subunits</note>
    </ligand>
</feature>
<dbReference type="Gene3D" id="3.30.300.10">
    <property type="match status" value="3"/>
</dbReference>
<feature type="binding site" description="in other chain" evidence="10">
    <location>
        <position position="100"/>
    </location>
    <ligand>
        <name>L-methionine</name>
        <dbReference type="ChEBI" id="CHEBI:57844"/>
        <note>ligand shared between two neighboring subunits</note>
    </ligand>
</feature>
<feature type="domain" description="S-adenosylmethionine synthetase C-terminal" evidence="15">
    <location>
        <begin position="253"/>
        <end position="399"/>
    </location>
</feature>
<comment type="cofactor">
    <cofactor evidence="10">
        <name>K(+)</name>
        <dbReference type="ChEBI" id="CHEBI:29103"/>
    </cofactor>
    <text evidence="10">Binds 1 potassium ion per subunit.</text>
</comment>
<comment type="cofactor">
    <cofactor evidence="10">
        <name>Mg(2+)</name>
        <dbReference type="ChEBI" id="CHEBI:18420"/>
    </cofactor>
    <text evidence="10">Binds 2 divalent ions per subunit.</text>
</comment>
<keyword evidence="4 10" id="KW-0808">Transferase</keyword>
<dbReference type="InterPro" id="IPR002133">
    <property type="entry name" value="S-AdoMet_synthetase"/>
</dbReference>
<evidence type="ECO:0000256" key="2">
    <source>
        <dbReference type="ARBA" id="ARBA00009685"/>
    </source>
</evidence>